<evidence type="ECO:0000256" key="2">
    <source>
        <dbReference type="ARBA" id="ARBA00022840"/>
    </source>
</evidence>
<dbReference type="GO" id="GO:0044773">
    <property type="term" value="P:mitotic DNA damage checkpoint signaling"/>
    <property type="evidence" value="ECO:0007669"/>
    <property type="project" value="TreeGrafter"/>
</dbReference>
<dbReference type="EMBL" id="CAKKNE010000001">
    <property type="protein sequence ID" value="CAH0366755.1"/>
    <property type="molecule type" value="Genomic_DNA"/>
</dbReference>
<evidence type="ECO:0000259" key="5">
    <source>
        <dbReference type="PROSITE" id="PS50011"/>
    </source>
</evidence>
<dbReference type="PROSITE" id="PS50011">
    <property type="entry name" value="PROTEIN_KINASE_DOM"/>
    <property type="match status" value="1"/>
</dbReference>
<name>A0A8J2S986_9STRA</name>
<dbReference type="InterPro" id="IPR017441">
    <property type="entry name" value="Protein_kinase_ATP_BS"/>
</dbReference>
<evidence type="ECO:0000313" key="7">
    <source>
        <dbReference type="Proteomes" id="UP000789595"/>
    </source>
</evidence>
<dbReference type="AlphaFoldDB" id="A0A8J2S986"/>
<keyword evidence="4" id="KW-0723">Serine/threonine-protein kinase</keyword>
<dbReference type="PANTHER" id="PTHR44167:SF24">
    <property type="entry name" value="SERINE_THREONINE-PROTEIN KINASE CHK2"/>
    <property type="match status" value="1"/>
</dbReference>
<dbReference type="PANTHER" id="PTHR44167">
    <property type="entry name" value="OVARIAN-SPECIFIC SERINE/THREONINE-PROTEIN KINASE LOK-RELATED"/>
    <property type="match status" value="1"/>
</dbReference>
<gene>
    <name evidence="6" type="ORF">PECAL_1P32640</name>
</gene>
<evidence type="ECO:0000313" key="6">
    <source>
        <dbReference type="EMBL" id="CAH0366755.1"/>
    </source>
</evidence>
<evidence type="ECO:0000256" key="3">
    <source>
        <dbReference type="PROSITE-ProRule" id="PRU10141"/>
    </source>
</evidence>
<dbReference type="GO" id="GO:0004674">
    <property type="term" value="F:protein serine/threonine kinase activity"/>
    <property type="evidence" value="ECO:0007669"/>
    <property type="project" value="UniProtKB-KW"/>
</dbReference>
<keyword evidence="1 3" id="KW-0547">Nucleotide-binding</keyword>
<dbReference type="PROSITE" id="PS00108">
    <property type="entry name" value="PROTEIN_KINASE_ST"/>
    <property type="match status" value="1"/>
</dbReference>
<dbReference type="GO" id="GO:0005634">
    <property type="term" value="C:nucleus"/>
    <property type="evidence" value="ECO:0007669"/>
    <property type="project" value="TreeGrafter"/>
</dbReference>
<dbReference type="GO" id="GO:0005524">
    <property type="term" value="F:ATP binding"/>
    <property type="evidence" value="ECO:0007669"/>
    <property type="project" value="UniProtKB-UniRule"/>
</dbReference>
<evidence type="ECO:0000256" key="1">
    <source>
        <dbReference type="ARBA" id="ARBA00022741"/>
    </source>
</evidence>
<dbReference type="GO" id="GO:0005737">
    <property type="term" value="C:cytoplasm"/>
    <property type="evidence" value="ECO:0007669"/>
    <property type="project" value="TreeGrafter"/>
</dbReference>
<dbReference type="SUPFAM" id="SSF56112">
    <property type="entry name" value="Protein kinase-like (PK-like)"/>
    <property type="match status" value="1"/>
</dbReference>
<keyword evidence="4" id="KW-0418">Kinase</keyword>
<dbReference type="OrthoDB" id="541276at2759"/>
<dbReference type="PROSITE" id="PS00107">
    <property type="entry name" value="PROTEIN_KINASE_ATP"/>
    <property type="match status" value="1"/>
</dbReference>
<dbReference type="InterPro" id="IPR008271">
    <property type="entry name" value="Ser/Thr_kinase_AS"/>
</dbReference>
<keyword evidence="7" id="KW-1185">Reference proteome</keyword>
<evidence type="ECO:0000256" key="4">
    <source>
        <dbReference type="RuleBase" id="RU000304"/>
    </source>
</evidence>
<dbReference type="Pfam" id="PF00069">
    <property type="entry name" value="Pkinase"/>
    <property type="match status" value="1"/>
</dbReference>
<dbReference type="Gene3D" id="1.10.510.10">
    <property type="entry name" value="Transferase(Phosphotransferase) domain 1"/>
    <property type="match status" value="1"/>
</dbReference>
<feature type="domain" description="Protein kinase" evidence="5">
    <location>
        <begin position="25"/>
        <end position="301"/>
    </location>
</feature>
<reference evidence="6" key="1">
    <citation type="submission" date="2021-11" db="EMBL/GenBank/DDBJ databases">
        <authorList>
            <consortium name="Genoscope - CEA"/>
            <person name="William W."/>
        </authorList>
    </citation>
    <scope>NUCLEOTIDE SEQUENCE</scope>
</reference>
<comment type="similarity">
    <text evidence="4">Belongs to the protein kinase superfamily.</text>
</comment>
<sequence length="306" mass="33868">MILWLLNKLFGTGDVYEDVSEELPYEIGDRVGGGTFGSVFVATRDEKKVAAKVLLKRVIIDEDRNIVLPRRAASLREEVAISKELGGKHHCVSCEGYHEAPDRLYVYYELITGGTLADRLETAHFHARRWAAQLLDAVAWCHAKGISHRDIKPENILMTRVEKGGNRGWRKLNKDDEPECDVRLCDWGSARRRGASVNEAEITGFWSAPEVLSGRCSDDMSADNWSAGLVVLAMAAGRPSEADVRELHRGGLAGAEHFRARVLKVQPLTHDARAREVVAELLDPDPTARLAAGAALDFEFVRGFVA</sequence>
<dbReference type="SMART" id="SM00220">
    <property type="entry name" value="S_TKc"/>
    <property type="match status" value="1"/>
</dbReference>
<organism evidence="6 7">
    <name type="scientific">Pelagomonas calceolata</name>
    <dbReference type="NCBI Taxonomy" id="35677"/>
    <lineage>
        <taxon>Eukaryota</taxon>
        <taxon>Sar</taxon>
        <taxon>Stramenopiles</taxon>
        <taxon>Ochrophyta</taxon>
        <taxon>Pelagophyceae</taxon>
        <taxon>Pelagomonadales</taxon>
        <taxon>Pelagomonadaceae</taxon>
        <taxon>Pelagomonas</taxon>
    </lineage>
</organism>
<comment type="caution">
    <text evidence="6">The sequence shown here is derived from an EMBL/GenBank/DDBJ whole genome shotgun (WGS) entry which is preliminary data.</text>
</comment>
<accession>A0A8J2S986</accession>
<keyword evidence="4" id="KW-0808">Transferase</keyword>
<dbReference type="InterPro" id="IPR011009">
    <property type="entry name" value="Kinase-like_dom_sf"/>
</dbReference>
<dbReference type="InterPro" id="IPR000719">
    <property type="entry name" value="Prot_kinase_dom"/>
</dbReference>
<protein>
    <recommendedName>
        <fullName evidence="5">Protein kinase domain-containing protein</fullName>
    </recommendedName>
</protein>
<keyword evidence="2 3" id="KW-0067">ATP-binding</keyword>
<proteinExistence type="inferred from homology"/>
<dbReference type="Proteomes" id="UP000789595">
    <property type="component" value="Unassembled WGS sequence"/>
</dbReference>
<feature type="binding site" evidence="3">
    <location>
        <position position="52"/>
    </location>
    <ligand>
        <name>ATP</name>
        <dbReference type="ChEBI" id="CHEBI:30616"/>
    </ligand>
</feature>